<feature type="compositionally biased region" description="Low complexity" evidence="1">
    <location>
        <begin position="93"/>
        <end position="108"/>
    </location>
</feature>
<feature type="region of interest" description="Disordered" evidence="1">
    <location>
        <begin position="392"/>
        <end position="436"/>
    </location>
</feature>
<feature type="compositionally biased region" description="Polar residues" evidence="1">
    <location>
        <begin position="139"/>
        <end position="149"/>
    </location>
</feature>
<gene>
    <name evidence="2" type="ORF">GFJ39_08305</name>
</gene>
<evidence type="ECO:0000313" key="3">
    <source>
        <dbReference type="Proteomes" id="UP000432209"/>
    </source>
</evidence>
<feature type="region of interest" description="Disordered" evidence="1">
    <location>
        <begin position="43"/>
        <end position="322"/>
    </location>
</feature>
<comment type="caution">
    <text evidence="2">The sequence shown here is derived from an EMBL/GenBank/DDBJ whole genome shotgun (WGS) entry which is preliminary data.</text>
</comment>
<evidence type="ECO:0008006" key="4">
    <source>
        <dbReference type="Google" id="ProtNLM"/>
    </source>
</evidence>
<evidence type="ECO:0000256" key="1">
    <source>
        <dbReference type="SAM" id="MobiDB-lite"/>
    </source>
</evidence>
<dbReference type="EMBL" id="WIPH01000015">
    <property type="protein sequence ID" value="MQR99210.1"/>
    <property type="molecule type" value="Genomic_DNA"/>
</dbReference>
<feature type="compositionally biased region" description="Basic and acidic residues" evidence="1">
    <location>
        <begin position="238"/>
        <end position="249"/>
    </location>
</feature>
<dbReference type="RefSeq" id="WP_153430894.1">
    <property type="nucleotide sequence ID" value="NZ_WIPH01000015.1"/>
</dbReference>
<feature type="compositionally biased region" description="Polar residues" evidence="1">
    <location>
        <begin position="409"/>
        <end position="426"/>
    </location>
</feature>
<evidence type="ECO:0000313" key="2">
    <source>
        <dbReference type="EMBL" id="MQR99210.1"/>
    </source>
</evidence>
<feature type="compositionally biased region" description="Polar residues" evidence="1">
    <location>
        <begin position="214"/>
        <end position="237"/>
    </location>
</feature>
<name>A0A7X1SSK7_9PROT</name>
<dbReference type="Proteomes" id="UP000432209">
    <property type="component" value="Unassembled WGS sequence"/>
</dbReference>
<protein>
    <recommendedName>
        <fullName evidence="4">Flagellar hook-length control protein-like C-terminal domain-containing protein</fullName>
    </recommendedName>
</protein>
<feature type="compositionally biased region" description="Polar residues" evidence="1">
    <location>
        <begin position="313"/>
        <end position="322"/>
    </location>
</feature>
<organism evidence="2 3">
    <name type="scientific">Gluconobacter aidae</name>
    <dbReference type="NCBI Taxonomy" id="2662454"/>
    <lineage>
        <taxon>Bacteria</taxon>
        <taxon>Pseudomonadati</taxon>
        <taxon>Pseudomonadota</taxon>
        <taxon>Alphaproteobacteria</taxon>
        <taxon>Acetobacterales</taxon>
        <taxon>Acetobacteraceae</taxon>
        <taxon>Gluconobacter</taxon>
    </lineage>
</organism>
<feature type="compositionally biased region" description="Basic and acidic residues" evidence="1">
    <location>
        <begin position="46"/>
        <end position="60"/>
    </location>
</feature>
<feature type="compositionally biased region" description="Polar residues" evidence="1">
    <location>
        <begin position="266"/>
        <end position="299"/>
    </location>
</feature>
<accession>A0A7X1SSK7</accession>
<keyword evidence="3" id="KW-1185">Reference proteome</keyword>
<reference evidence="2 3" key="1">
    <citation type="submission" date="2019-10" db="EMBL/GenBank/DDBJ databases">
        <title>Gluconobacter aidae sp. nov., a novel species of acetic acid bacteria isolated in Thailand.</title>
        <authorList>
            <person name="Yukphan P."/>
            <person name="Charoenyingcharoen P."/>
            <person name="Malimas S."/>
            <person name="Muramatsu Y."/>
            <person name="Nakagawa Y."/>
            <person name="Tanasupawat S."/>
            <person name="Yamada Y."/>
        </authorList>
    </citation>
    <scope>NUCLEOTIDE SEQUENCE [LARGE SCALE GENOMIC DNA]</scope>
    <source>
        <strain evidence="2 3">AC10</strain>
    </source>
</reference>
<dbReference type="AlphaFoldDB" id="A0A7X1SSK7"/>
<sequence length="443" mass="47018">MSHVTTSAVVTTTGAGRLETLPQTQLASNERFRDFLESYVHQKTPAHADDSQKASTDKPRVIKAATSPSREKGQTQLQKTSAEMAAATKRNEAASSQQRSASAKQVSATAQNTVSPHAAQKSPMAANKGQPQKIAGDGQQKTSQTNAPKSSDKYLVADGPEAEKPALTQGEGADAVDDHSTENASSSQENIPVAGSNVSAADDAAQKDHPSLADTAQSASETGEIEASTQKETSFSVEKQDSAEIKENTVSDVTTAAQSVPAFQLDSVSAKNTSTDSATETSHAAQSENASETADNNEQVSRHDEQQPLLYQKSGNGSTTTHIEMNVGHHEKVYVEIGKTTAREQRIHINTDNPEVYQSLKDDRDTLLASLAQSSVSVTASQSIIPPDIQISLSQPSFPGMSSQDERQGSTNQSRGEARETSSATDTPAPERRFLRGVVDLTV</sequence>
<proteinExistence type="predicted"/>